<evidence type="ECO:0000313" key="3">
    <source>
        <dbReference type="Proteomes" id="UP001519272"/>
    </source>
</evidence>
<gene>
    <name evidence="2" type="ORF">J2Z32_001616</name>
</gene>
<accession>A0ABS4FQZ8</accession>
<dbReference type="EMBL" id="JAGGKG010000006">
    <property type="protein sequence ID" value="MBP1904991.1"/>
    <property type="molecule type" value="Genomic_DNA"/>
</dbReference>
<proteinExistence type="predicted"/>
<sequence>MKNSVFKKLTVSAMLMAMLLSSAVASAADQTVDPESGSTIDVSGTADVTTIVVTVPTGLAFAINPNSPDPFTSVPATVINDTYAPIDFQVLGVVSDPGTSVKVVDPSMHTDQEWKGLGKSATSSQIALGIKGISNGTTIWSPAEVDGVSPSSVAGTIKLDPKGTEDILVEAKHGNAWGSAQTLNYKLYVKVGLTEN</sequence>
<name>A0ABS4FQZ8_9BACL</name>
<keyword evidence="1" id="KW-0732">Signal</keyword>
<feature type="signal peptide" evidence="1">
    <location>
        <begin position="1"/>
        <end position="27"/>
    </location>
</feature>
<feature type="chain" id="PRO_5045913714" description="WxL domain-containing protein" evidence="1">
    <location>
        <begin position="28"/>
        <end position="196"/>
    </location>
</feature>
<dbReference type="Proteomes" id="UP001519272">
    <property type="component" value="Unassembled WGS sequence"/>
</dbReference>
<dbReference type="RefSeq" id="WP_127505896.1">
    <property type="nucleotide sequence ID" value="NZ_JAGGKG010000006.1"/>
</dbReference>
<organism evidence="2 3">
    <name type="scientific">Paenibacillus turicensis</name>
    <dbReference type="NCBI Taxonomy" id="160487"/>
    <lineage>
        <taxon>Bacteria</taxon>
        <taxon>Bacillati</taxon>
        <taxon>Bacillota</taxon>
        <taxon>Bacilli</taxon>
        <taxon>Bacillales</taxon>
        <taxon>Paenibacillaceae</taxon>
        <taxon>Paenibacillus</taxon>
    </lineage>
</organism>
<keyword evidence="3" id="KW-1185">Reference proteome</keyword>
<evidence type="ECO:0000256" key="1">
    <source>
        <dbReference type="SAM" id="SignalP"/>
    </source>
</evidence>
<reference evidence="2 3" key="1">
    <citation type="submission" date="2021-03" db="EMBL/GenBank/DDBJ databases">
        <title>Genomic Encyclopedia of Type Strains, Phase IV (KMG-IV): sequencing the most valuable type-strain genomes for metagenomic binning, comparative biology and taxonomic classification.</title>
        <authorList>
            <person name="Goeker M."/>
        </authorList>
    </citation>
    <scope>NUCLEOTIDE SEQUENCE [LARGE SCALE GENOMIC DNA]</scope>
    <source>
        <strain evidence="2 3">DSM 14349</strain>
    </source>
</reference>
<evidence type="ECO:0008006" key="4">
    <source>
        <dbReference type="Google" id="ProtNLM"/>
    </source>
</evidence>
<evidence type="ECO:0000313" key="2">
    <source>
        <dbReference type="EMBL" id="MBP1904991.1"/>
    </source>
</evidence>
<comment type="caution">
    <text evidence="2">The sequence shown here is derived from an EMBL/GenBank/DDBJ whole genome shotgun (WGS) entry which is preliminary data.</text>
</comment>
<protein>
    <recommendedName>
        <fullName evidence="4">WxL domain-containing protein</fullName>
    </recommendedName>
</protein>